<reference evidence="1" key="1">
    <citation type="submission" date="2020-11" db="EMBL/GenBank/DDBJ databases">
        <authorList>
            <person name="Whitehead M."/>
        </authorList>
    </citation>
    <scope>NUCLEOTIDE SEQUENCE</scope>
    <source>
        <strain evidence="1">EGII</strain>
    </source>
</reference>
<protein>
    <submittedName>
        <fullName evidence="1">(Mediterranean fruit fly) hypothetical protein</fullName>
    </submittedName>
</protein>
<accession>A0A811UQP4</accession>
<dbReference type="Proteomes" id="UP000606786">
    <property type="component" value="Unassembled WGS sequence"/>
</dbReference>
<comment type="caution">
    <text evidence="1">The sequence shown here is derived from an EMBL/GenBank/DDBJ whole genome shotgun (WGS) entry which is preliminary data.</text>
</comment>
<name>A0A811UQP4_CERCA</name>
<evidence type="ECO:0000313" key="2">
    <source>
        <dbReference type="Proteomes" id="UP000606786"/>
    </source>
</evidence>
<keyword evidence="2" id="KW-1185">Reference proteome</keyword>
<organism evidence="1 2">
    <name type="scientific">Ceratitis capitata</name>
    <name type="common">Mediterranean fruit fly</name>
    <name type="synonym">Tephritis capitata</name>
    <dbReference type="NCBI Taxonomy" id="7213"/>
    <lineage>
        <taxon>Eukaryota</taxon>
        <taxon>Metazoa</taxon>
        <taxon>Ecdysozoa</taxon>
        <taxon>Arthropoda</taxon>
        <taxon>Hexapoda</taxon>
        <taxon>Insecta</taxon>
        <taxon>Pterygota</taxon>
        <taxon>Neoptera</taxon>
        <taxon>Endopterygota</taxon>
        <taxon>Diptera</taxon>
        <taxon>Brachycera</taxon>
        <taxon>Muscomorpha</taxon>
        <taxon>Tephritoidea</taxon>
        <taxon>Tephritidae</taxon>
        <taxon>Ceratitis</taxon>
        <taxon>Ceratitis</taxon>
    </lineage>
</organism>
<evidence type="ECO:0000313" key="1">
    <source>
        <dbReference type="EMBL" id="CAD7000097.1"/>
    </source>
</evidence>
<dbReference type="EMBL" id="CAJHJT010000012">
    <property type="protein sequence ID" value="CAD7000097.1"/>
    <property type="molecule type" value="Genomic_DNA"/>
</dbReference>
<gene>
    <name evidence="1" type="ORF">CCAP1982_LOCUS8595</name>
</gene>
<proteinExistence type="predicted"/>
<sequence length="76" mass="9081">MCKIAIFCNKMKAKVTQQSPNLLAKRYQRPLTKQYGTNKKTFGFKQKRIIVFTTNFQFFRQTNCTEILSFQRLYCV</sequence>
<dbReference type="AlphaFoldDB" id="A0A811UQP4"/>